<evidence type="ECO:0000313" key="1">
    <source>
        <dbReference type="EMBL" id="TQV94959.1"/>
    </source>
</evidence>
<sequence>MIKLERAGIRTSHNTHRVLNILCWPIHGGRPSTSARLPVHPQQCPKCLQACGVLPKTANVTFGAGKLTILSRILEGSRNAAQDQRAEAGPARSVCSNYKV</sequence>
<comment type="caution">
    <text evidence="1">The sequence shown here is derived from an EMBL/GenBank/DDBJ whole genome shotgun (WGS) entry which is preliminary data.</text>
</comment>
<dbReference type="AlphaFoldDB" id="A0A545UZV9"/>
<dbReference type="Proteomes" id="UP000315783">
    <property type="component" value="Unassembled WGS sequence"/>
</dbReference>
<evidence type="ECO:0000313" key="2">
    <source>
        <dbReference type="Proteomes" id="UP000315783"/>
    </source>
</evidence>
<organism evidence="1 2">
    <name type="scientific">Cordyceps javanica</name>
    <dbReference type="NCBI Taxonomy" id="43265"/>
    <lineage>
        <taxon>Eukaryota</taxon>
        <taxon>Fungi</taxon>
        <taxon>Dikarya</taxon>
        <taxon>Ascomycota</taxon>
        <taxon>Pezizomycotina</taxon>
        <taxon>Sordariomycetes</taxon>
        <taxon>Hypocreomycetidae</taxon>
        <taxon>Hypocreales</taxon>
        <taxon>Cordycipitaceae</taxon>
        <taxon>Cordyceps</taxon>
    </lineage>
</organism>
<proteinExistence type="predicted"/>
<gene>
    <name evidence="1" type="ORF">IF1G_05946</name>
</gene>
<dbReference type="EMBL" id="SPUK01000008">
    <property type="protein sequence ID" value="TQV94959.1"/>
    <property type="molecule type" value="Genomic_DNA"/>
</dbReference>
<keyword evidence="2" id="KW-1185">Reference proteome</keyword>
<accession>A0A545UZV9</accession>
<name>A0A545UZV9_9HYPO</name>
<protein>
    <submittedName>
        <fullName evidence="1">Uncharacterized protein</fullName>
    </submittedName>
</protein>
<reference evidence="1 2" key="1">
    <citation type="journal article" date="2019" name="Appl. Microbiol. Biotechnol.">
        <title>Genome sequence of Isaria javanica and comparative genome analysis insights into family S53 peptidase evolution in fungal entomopathogens.</title>
        <authorList>
            <person name="Lin R."/>
            <person name="Zhang X."/>
            <person name="Xin B."/>
            <person name="Zou M."/>
            <person name="Gao Y."/>
            <person name="Qin F."/>
            <person name="Hu Q."/>
            <person name="Xie B."/>
            <person name="Cheng X."/>
        </authorList>
    </citation>
    <scope>NUCLEOTIDE SEQUENCE [LARGE SCALE GENOMIC DNA]</scope>
    <source>
        <strain evidence="1 2">IJ1G</strain>
    </source>
</reference>